<feature type="transmembrane region" description="Helical" evidence="8">
    <location>
        <begin position="110"/>
        <end position="128"/>
    </location>
</feature>
<evidence type="ECO:0000256" key="1">
    <source>
        <dbReference type="ARBA" id="ARBA00000085"/>
    </source>
</evidence>
<feature type="region of interest" description="Disordered" evidence="7">
    <location>
        <begin position="1"/>
        <end position="20"/>
    </location>
</feature>
<feature type="transmembrane region" description="Helical" evidence="8">
    <location>
        <begin position="161"/>
        <end position="182"/>
    </location>
</feature>
<dbReference type="Pfam" id="PF00512">
    <property type="entry name" value="HisKA"/>
    <property type="match status" value="1"/>
</dbReference>
<gene>
    <name evidence="10" type="ORF">H0I39_02720</name>
</gene>
<feature type="domain" description="Histidine kinase" evidence="9">
    <location>
        <begin position="252"/>
        <end position="466"/>
    </location>
</feature>
<dbReference type="PROSITE" id="PS50109">
    <property type="entry name" value="HIS_KIN"/>
    <property type="match status" value="1"/>
</dbReference>
<evidence type="ECO:0000256" key="5">
    <source>
        <dbReference type="ARBA" id="ARBA00022777"/>
    </source>
</evidence>
<accession>A0A853IKZ8</accession>
<keyword evidence="8" id="KW-0812">Transmembrane</keyword>
<comment type="catalytic activity">
    <reaction evidence="1">
        <text>ATP + protein L-histidine = ADP + protein N-phospho-L-histidine.</text>
        <dbReference type="EC" id="2.7.13.3"/>
    </reaction>
</comment>
<comment type="caution">
    <text evidence="10">The sequence shown here is derived from an EMBL/GenBank/DDBJ whole genome shotgun (WGS) entry which is preliminary data.</text>
</comment>
<evidence type="ECO:0000256" key="2">
    <source>
        <dbReference type="ARBA" id="ARBA00012438"/>
    </source>
</evidence>
<dbReference type="Proteomes" id="UP000589716">
    <property type="component" value="Unassembled WGS sequence"/>
</dbReference>
<keyword evidence="3" id="KW-0597">Phosphoprotein</keyword>
<dbReference type="EC" id="2.7.13.3" evidence="2"/>
<evidence type="ECO:0000256" key="6">
    <source>
        <dbReference type="ARBA" id="ARBA00023012"/>
    </source>
</evidence>
<keyword evidence="8" id="KW-1133">Transmembrane helix</keyword>
<reference evidence="10 11" key="1">
    <citation type="submission" date="2020-07" db="EMBL/GenBank/DDBJ databases">
        <authorList>
            <person name="Maaloum M."/>
        </authorList>
    </citation>
    <scope>NUCLEOTIDE SEQUENCE [LARGE SCALE GENOMIC DNA]</scope>
    <source>
        <strain evidence="10 11">GCS-AN-3</strain>
    </source>
</reference>
<organism evidence="10 11">
    <name type="scientific">Ottowia beijingensis</name>
    <dbReference type="NCBI Taxonomy" id="1207057"/>
    <lineage>
        <taxon>Bacteria</taxon>
        <taxon>Pseudomonadati</taxon>
        <taxon>Pseudomonadota</taxon>
        <taxon>Betaproteobacteria</taxon>
        <taxon>Burkholderiales</taxon>
        <taxon>Comamonadaceae</taxon>
        <taxon>Ottowia</taxon>
    </lineage>
</organism>
<dbReference type="Gene3D" id="3.30.565.10">
    <property type="entry name" value="Histidine kinase-like ATPase, C-terminal domain"/>
    <property type="match status" value="1"/>
</dbReference>
<dbReference type="SUPFAM" id="SSF47384">
    <property type="entry name" value="Homodimeric domain of signal transducing histidine kinase"/>
    <property type="match status" value="1"/>
</dbReference>
<dbReference type="SMART" id="SM00387">
    <property type="entry name" value="HATPase_c"/>
    <property type="match status" value="1"/>
</dbReference>
<dbReference type="InterPro" id="IPR005467">
    <property type="entry name" value="His_kinase_dom"/>
</dbReference>
<dbReference type="EMBL" id="JACCKX010000001">
    <property type="protein sequence ID" value="NZA00962.1"/>
    <property type="molecule type" value="Genomic_DNA"/>
</dbReference>
<dbReference type="SUPFAM" id="SSF55874">
    <property type="entry name" value="ATPase domain of HSP90 chaperone/DNA topoisomerase II/histidine kinase"/>
    <property type="match status" value="1"/>
</dbReference>
<evidence type="ECO:0000256" key="8">
    <source>
        <dbReference type="SAM" id="Phobius"/>
    </source>
</evidence>
<dbReference type="InterPro" id="IPR004358">
    <property type="entry name" value="Sig_transdc_His_kin-like_C"/>
</dbReference>
<feature type="transmembrane region" description="Helical" evidence="8">
    <location>
        <begin position="134"/>
        <end position="154"/>
    </location>
</feature>
<dbReference type="CDD" id="cd00082">
    <property type="entry name" value="HisKA"/>
    <property type="match status" value="1"/>
</dbReference>
<dbReference type="InterPro" id="IPR003661">
    <property type="entry name" value="HisK_dim/P_dom"/>
</dbReference>
<dbReference type="PRINTS" id="PR00344">
    <property type="entry name" value="BCTRLSENSOR"/>
</dbReference>
<feature type="transmembrane region" description="Helical" evidence="8">
    <location>
        <begin position="188"/>
        <end position="207"/>
    </location>
</feature>
<keyword evidence="5 10" id="KW-0418">Kinase</keyword>
<evidence type="ECO:0000259" key="9">
    <source>
        <dbReference type="PROSITE" id="PS50109"/>
    </source>
</evidence>
<evidence type="ECO:0000256" key="3">
    <source>
        <dbReference type="ARBA" id="ARBA00022553"/>
    </source>
</evidence>
<dbReference type="Pfam" id="PF02518">
    <property type="entry name" value="HATPase_c"/>
    <property type="match status" value="1"/>
</dbReference>
<keyword evidence="6" id="KW-0902">Two-component regulatory system</keyword>
<dbReference type="PANTHER" id="PTHR43711">
    <property type="entry name" value="TWO-COMPONENT HISTIDINE KINASE"/>
    <property type="match status" value="1"/>
</dbReference>
<dbReference type="Gene3D" id="1.10.287.130">
    <property type="match status" value="1"/>
</dbReference>
<dbReference type="SMART" id="SM00388">
    <property type="entry name" value="HisKA"/>
    <property type="match status" value="1"/>
</dbReference>
<evidence type="ECO:0000313" key="10">
    <source>
        <dbReference type="EMBL" id="NZA00962.1"/>
    </source>
</evidence>
<evidence type="ECO:0000256" key="4">
    <source>
        <dbReference type="ARBA" id="ARBA00022679"/>
    </source>
</evidence>
<evidence type="ECO:0000313" key="11">
    <source>
        <dbReference type="Proteomes" id="UP000589716"/>
    </source>
</evidence>
<sequence>MSSTHPPTLPAPADERDADAARVPDSVEVDAALVDNVLATLRGLQWPSLITAVVFSALLWRQRGGPWPLIWGAIAMAAELAWMALLRFHARQVMQGSAAERAHFGRRLRWPWALYGALWGCSVLIFAGSQGASAALMVSWLILVCIGALSIAALAPHRPSLMAYINSFAGALVVSYAVVLALLPQVAWINGLMLVLLLVYWFALVHIGRTQHEVFLRAMTLQHRNALLIDSLQARSADLEQALDARRRFLAVATHDIRQPVHALRLYADMLQQDPDQVDDLAPRIVKSSAAVNSLFDNLFDLALLDWGRLHPVPQPVCLHELLTDMEVQARPAMHDKGLRLRLRTSRALQCARVTTDRVMMQRILGNLVANAIRYTDQGGVLLALRGTLSAPRLEVWDTGAGIAPHEQAQVFQEFFKSGQHTGTQDGFGLGLTVVQQLARQTGCSVSVRSQLGRGSVFRIALPPASVHSGCAPG</sequence>
<dbReference type="InterPro" id="IPR036890">
    <property type="entry name" value="HATPase_C_sf"/>
</dbReference>
<dbReference type="GO" id="GO:0000155">
    <property type="term" value="F:phosphorelay sensor kinase activity"/>
    <property type="evidence" value="ECO:0007669"/>
    <property type="project" value="InterPro"/>
</dbReference>
<dbReference type="InterPro" id="IPR050736">
    <property type="entry name" value="Sensor_HK_Regulatory"/>
</dbReference>
<name>A0A853IKZ8_9BURK</name>
<keyword evidence="4" id="KW-0808">Transferase</keyword>
<dbReference type="PANTHER" id="PTHR43711:SF1">
    <property type="entry name" value="HISTIDINE KINASE 1"/>
    <property type="match status" value="1"/>
</dbReference>
<dbReference type="CDD" id="cd00075">
    <property type="entry name" value="HATPase"/>
    <property type="match status" value="1"/>
</dbReference>
<evidence type="ECO:0000256" key="7">
    <source>
        <dbReference type="SAM" id="MobiDB-lite"/>
    </source>
</evidence>
<keyword evidence="8" id="KW-0472">Membrane</keyword>
<dbReference type="InterPro" id="IPR036097">
    <property type="entry name" value="HisK_dim/P_sf"/>
</dbReference>
<proteinExistence type="predicted"/>
<dbReference type="RefSeq" id="WP_180549486.1">
    <property type="nucleotide sequence ID" value="NZ_JACCKX010000001.1"/>
</dbReference>
<protein>
    <recommendedName>
        <fullName evidence="2">histidine kinase</fullName>
        <ecNumber evidence="2">2.7.13.3</ecNumber>
    </recommendedName>
</protein>
<dbReference type="InterPro" id="IPR003594">
    <property type="entry name" value="HATPase_dom"/>
</dbReference>
<keyword evidence="11" id="KW-1185">Reference proteome</keyword>
<dbReference type="AlphaFoldDB" id="A0A853IKZ8"/>
<feature type="transmembrane region" description="Helical" evidence="8">
    <location>
        <begin position="69"/>
        <end position="89"/>
    </location>
</feature>